<feature type="transmembrane region" description="Helical" evidence="1">
    <location>
        <begin position="99"/>
        <end position="131"/>
    </location>
</feature>
<accession>A0AA95F4J0</accession>
<protein>
    <submittedName>
        <fullName evidence="2">TraX family protein</fullName>
    </submittedName>
</protein>
<keyword evidence="1" id="KW-0472">Membrane</keyword>
<feature type="transmembrane region" description="Helical" evidence="1">
    <location>
        <begin position="77"/>
        <end position="93"/>
    </location>
</feature>
<dbReference type="Proteomes" id="UP001178662">
    <property type="component" value="Chromosome"/>
</dbReference>
<dbReference type="InterPro" id="IPR008875">
    <property type="entry name" value="TraX"/>
</dbReference>
<gene>
    <name evidence="2" type="ORF">P0Y55_01200</name>
</gene>
<keyword evidence="1" id="KW-1133">Transmembrane helix</keyword>
<sequence length="211" mass="25076">MQIIAMLTMLIDHIGYIFFSDSITWRIIGRIAFPIYAYFIVVGFHHTSNRQRYLWRLIILAAISQIPYILSLQTMQINVIGTLAVCLAVLLIMDHYEQWLVSVITIITGLLLLYFLPFDYTFYALLLILIFRYLDQKYWVLAHFSLNIAMFVVDTGWWLQSCSIIPTLWLAYRNTFFSEFRINVVPPRWLWRSFYPTHLAVLALLVYFIKR</sequence>
<name>A0AA95F4J0_9BACL</name>
<evidence type="ECO:0000313" key="3">
    <source>
        <dbReference type="Proteomes" id="UP001178662"/>
    </source>
</evidence>
<dbReference type="Pfam" id="PF05857">
    <property type="entry name" value="TraX"/>
    <property type="match status" value="1"/>
</dbReference>
<proteinExistence type="predicted"/>
<dbReference type="EMBL" id="CP119317">
    <property type="protein sequence ID" value="WEK54725.1"/>
    <property type="molecule type" value="Genomic_DNA"/>
</dbReference>
<reference evidence="2" key="1">
    <citation type="submission" date="2023-03" db="EMBL/GenBank/DDBJ databases">
        <title>Andean soil-derived lignocellulolytic bacterial consortium as a source of novel taxa and putative plastic-active enzymes.</title>
        <authorList>
            <person name="Diaz-Garcia L."/>
            <person name="Chuvochina M."/>
            <person name="Feuerriegel G."/>
            <person name="Bunk B."/>
            <person name="Sproer C."/>
            <person name="Streit W.R."/>
            <person name="Rodriguez L.M."/>
            <person name="Overmann J."/>
            <person name="Jimenez D.J."/>
        </authorList>
    </citation>
    <scope>NUCLEOTIDE SEQUENCE</scope>
    <source>
        <strain evidence="2">MAG 2441</strain>
    </source>
</reference>
<feature type="transmembrane region" description="Helical" evidence="1">
    <location>
        <begin position="27"/>
        <end position="47"/>
    </location>
</feature>
<keyword evidence="3" id="KW-1185">Reference proteome</keyword>
<evidence type="ECO:0000313" key="2">
    <source>
        <dbReference type="EMBL" id="WEK54725.1"/>
    </source>
</evidence>
<evidence type="ECO:0000256" key="1">
    <source>
        <dbReference type="SAM" id="Phobius"/>
    </source>
</evidence>
<dbReference type="AlphaFoldDB" id="A0AA95F4J0"/>
<feature type="transmembrane region" description="Helical" evidence="1">
    <location>
        <begin position="53"/>
        <end position="70"/>
    </location>
</feature>
<keyword evidence="1" id="KW-0812">Transmembrane</keyword>
<feature type="transmembrane region" description="Helical" evidence="1">
    <location>
        <begin position="138"/>
        <end position="159"/>
    </location>
</feature>
<feature type="transmembrane region" description="Helical" evidence="1">
    <location>
        <begin position="189"/>
        <end position="209"/>
    </location>
</feature>
<organism evidence="2 3">
    <name type="scientific">Candidatus Cohnella colombiensis</name>
    <dbReference type="NCBI Taxonomy" id="3121368"/>
    <lineage>
        <taxon>Bacteria</taxon>
        <taxon>Bacillati</taxon>
        <taxon>Bacillota</taxon>
        <taxon>Bacilli</taxon>
        <taxon>Bacillales</taxon>
        <taxon>Paenibacillaceae</taxon>
        <taxon>Cohnella</taxon>
    </lineage>
</organism>